<reference evidence="1 2" key="1">
    <citation type="submission" date="2023-08" db="EMBL/GenBank/DDBJ databases">
        <title>Draft genome sequence of Janthinobacterium lividum.</title>
        <authorList>
            <person name="Chun B.H."/>
            <person name="Lee Y."/>
        </authorList>
    </citation>
    <scope>NUCLEOTIDE SEQUENCE [LARGE SCALE GENOMIC DNA]</scope>
    <source>
        <strain evidence="1 2">AMJK</strain>
    </source>
</reference>
<organism evidence="1 2">
    <name type="scientific">Janthinobacterium lividum</name>
    <dbReference type="NCBI Taxonomy" id="29581"/>
    <lineage>
        <taxon>Bacteria</taxon>
        <taxon>Pseudomonadati</taxon>
        <taxon>Pseudomonadota</taxon>
        <taxon>Betaproteobacteria</taxon>
        <taxon>Burkholderiales</taxon>
        <taxon>Oxalobacteraceae</taxon>
        <taxon>Janthinobacterium</taxon>
    </lineage>
</organism>
<protein>
    <submittedName>
        <fullName evidence="1">Uncharacterized protein</fullName>
    </submittedName>
</protein>
<dbReference type="Proteomes" id="UP001237592">
    <property type="component" value="Unassembled WGS sequence"/>
</dbReference>
<evidence type="ECO:0000313" key="1">
    <source>
        <dbReference type="EMBL" id="MDQ4629834.1"/>
    </source>
</evidence>
<proteinExistence type="predicted"/>
<keyword evidence="2" id="KW-1185">Reference proteome</keyword>
<sequence length="128" mass="13526">MQEYSIAFIFEVRSDNTVPLNAVLSITDANRISLTGTPVQIQPWGGAPATPPLVYLNVKENGINLQAGANPSGDQQALEVVVGVVPAGASMTVNFTYVDVTVLGYYKFLGGSGQVPLKVGKNTITFPE</sequence>
<dbReference type="RefSeq" id="WP_307780788.1">
    <property type="nucleotide sequence ID" value="NZ_JAVFKP010000018.1"/>
</dbReference>
<accession>A0ABU0Y1X6</accession>
<gene>
    <name evidence="1" type="ORF">RB624_28470</name>
</gene>
<dbReference type="EMBL" id="JAVFKP010000018">
    <property type="protein sequence ID" value="MDQ4629834.1"/>
    <property type="molecule type" value="Genomic_DNA"/>
</dbReference>
<name>A0ABU0Y1X6_9BURK</name>
<evidence type="ECO:0000313" key="2">
    <source>
        <dbReference type="Proteomes" id="UP001237592"/>
    </source>
</evidence>
<comment type="caution">
    <text evidence="1">The sequence shown here is derived from an EMBL/GenBank/DDBJ whole genome shotgun (WGS) entry which is preliminary data.</text>
</comment>